<keyword evidence="8" id="KW-1185">Reference proteome</keyword>
<reference evidence="7 8" key="1">
    <citation type="journal article" date="2018" name="Int. J. Syst. Evol. Microbiol.">
        <title>Rubneribacter badeniensis gen. nov., sp. nov. and Enteroscipio rubneri gen. nov., sp. nov., new members of the Eggerthellaceae isolated from human faeces.</title>
        <authorList>
            <person name="Danylec N."/>
            <person name="Gobl A."/>
            <person name="Stoll D.A."/>
            <person name="Hetzer B."/>
            <person name="Kulling S.E."/>
            <person name="Huch M."/>
        </authorList>
    </citation>
    <scope>NUCLEOTIDE SEQUENCE [LARGE SCALE GENOMIC DNA]</scope>
    <source>
        <strain evidence="7 8">ResAG-85</strain>
    </source>
</reference>
<evidence type="ECO:0000256" key="3">
    <source>
        <dbReference type="ARBA" id="ARBA00022989"/>
    </source>
</evidence>
<evidence type="ECO:0000259" key="6">
    <source>
        <dbReference type="PROSITE" id="PS50850"/>
    </source>
</evidence>
<dbReference type="PANTHER" id="PTHR11360">
    <property type="entry name" value="MONOCARBOXYLATE TRANSPORTER"/>
    <property type="match status" value="1"/>
</dbReference>
<comment type="caution">
    <text evidence="7">The sequence shown here is derived from an EMBL/GenBank/DDBJ whole genome shotgun (WGS) entry which is preliminary data.</text>
</comment>
<feature type="transmembrane region" description="Helical" evidence="5">
    <location>
        <begin position="9"/>
        <end position="28"/>
    </location>
</feature>
<evidence type="ECO:0000256" key="5">
    <source>
        <dbReference type="SAM" id="Phobius"/>
    </source>
</evidence>
<dbReference type="InterPro" id="IPR036259">
    <property type="entry name" value="MFS_trans_sf"/>
</dbReference>
<dbReference type="CDD" id="cd17353">
    <property type="entry name" value="MFS_OFA_like"/>
    <property type="match status" value="1"/>
</dbReference>
<feature type="transmembrane region" description="Helical" evidence="5">
    <location>
        <begin position="74"/>
        <end position="94"/>
    </location>
</feature>
<dbReference type="Pfam" id="PF07690">
    <property type="entry name" value="MFS_1"/>
    <property type="match status" value="1"/>
</dbReference>
<dbReference type="AlphaFoldDB" id="A0A2K2U6K0"/>
<feature type="transmembrane region" description="Helical" evidence="5">
    <location>
        <begin position="220"/>
        <end position="242"/>
    </location>
</feature>
<feature type="transmembrane region" description="Helical" evidence="5">
    <location>
        <begin position="100"/>
        <end position="120"/>
    </location>
</feature>
<dbReference type="PROSITE" id="PS50850">
    <property type="entry name" value="MFS"/>
    <property type="match status" value="1"/>
</dbReference>
<dbReference type="InterPro" id="IPR050327">
    <property type="entry name" value="Proton-linked_MCT"/>
</dbReference>
<feature type="transmembrane region" description="Helical" evidence="5">
    <location>
        <begin position="378"/>
        <end position="400"/>
    </location>
</feature>
<dbReference type="RefSeq" id="WP_087195498.1">
    <property type="nucleotide sequence ID" value="NZ_DBEYRC010000011.1"/>
</dbReference>
<evidence type="ECO:0000256" key="4">
    <source>
        <dbReference type="ARBA" id="ARBA00023136"/>
    </source>
</evidence>
<dbReference type="Gene3D" id="1.20.1250.20">
    <property type="entry name" value="MFS general substrate transporter like domains"/>
    <property type="match status" value="2"/>
</dbReference>
<keyword evidence="3 5" id="KW-1133">Transmembrane helix</keyword>
<proteinExistence type="predicted"/>
<dbReference type="EMBL" id="PPEL01000015">
    <property type="protein sequence ID" value="PNV65838.1"/>
    <property type="molecule type" value="Genomic_DNA"/>
</dbReference>
<keyword evidence="4 5" id="KW-0472">Membrane</keyword>
<feature type="transmembrane region" description="Helical" evidence="5">
    <location>
        <begin position="164"/>
        <end position="184"/>
    </location>
</feature>
<protein>
    <submittedName>
        <fullName evidence="7">MFS transporter</fullName>
    </submittedName>
</protein>
<feature type="transmembrane region" description="Helical" evidence="5">
    <location>
        <begin position="254"/>
        <end position="275"/>
    </location>
</feature>
<gene>
    <name evidence="7" type="ORF">C2L80_04360</name>
</gene>
<feature type="transmembrane region" description="Helical" evidence="5">
    <location>
        <begin position="347"/>
        <end position="366"/>
    </location>
</feature>
<name>A0A2K2U6K0_9ACTN</name>
<accession>A0A2K2U6K0</accession>
<comment type="subcellular location">
    <subcellularLocation>
        <location evidence="1">Cell membrane</location>
        <topology evidence="1">Multi-pass membrane protein</topology>
    </subcellularLocation>
</comment>
<evidence type="ECO:0000256" key="1">
    <source>
        <dbReference type="ARBA" id="ARBA00004651"/>
    </source>
</evidence>
<dbReference type="InterPro" id="IPR020846">
    <property type="entry name" value="MFS_dom"/>
</dbReference>
<organism evidence="7 8">
    <name type="scientific">Rubneribacter badeniensis</name>
    <dbReference type="NCBI Taxonomy" id="2070688"/>
    <lineage>
        <taxon>Bacteria</taxon>
        <taxon>Bacillati</taxon>
        <taxon>Actinomycetota</taxon>
        <taxon>Coriobacteriia</taxon>
        <taxon>Eggerthellales</taxon>
        <taxon>Eggerthellaceae</taxon>
        <taxon>Rubneribacter</taxon>
    </lineage>
</organism>
<evidence type="ECO:0000313" key="8">
    <source>
        <dbReference type="Proteomes" id="UP000236488"/>
    </source>
</evidence>
<evidence type="ECO:0000313" key="7">
    <source>
        <dbReference type="EMBL" id="PNV65838.1"/>
    </source>
</evidence>
<keyword evidence="2 5" id="KW-0812">Transmembrane</keyword>
<feature type="transmembrane region" description="Helical" evidence="5">
    <location>
        <begin position="310"/>
        <end position="335"/>
    </location>
</feature>
<dbReference type="PANTHER" id="PTHR11360:SF317">
    <property type="entry name" value="MAJOR FACILITATOR SUPERFAMILY (MFS) PROFILE DOMAIN-CONTAINING PROTEIN-RELATED"/>
    <property type="match status" value="1"/>
</dbReference>
<sequence length="411" mass="43574">MSVKTYRRGVILICAALCGALTASLNIWSIFQKPLMEAYGFSPQSVSFAYTIVIAMIGLSGPIGGWLQRKAPAHIIMTIAGIGFGLGWFLTGFASTIPVLYVSFGLLVGVCDGICYNLALAIATRWYPDKRGFANGVALAIMAIYPLFSAPAGNMIIENFNVSIAFNIVGVFCIVGFIVLSRFLKMPAADYRPEGWVPPTESDAKHVKNYTSGEMLKTPFFWTLLLFFGTVACTGVMMLSTVSLVGQVQAGMDAAMGALMVGIFAVANGAGRLGLGAISDRLGRFQTMFVAVAVTAVIHLFLFANATSPLVFIVEACLLGICFGGIMAIMPSVCADAYGPGNAGQNYGFMFIGYTMASFIGPVISANALATTGSYSSAFPILGMLCVVGLVLLALAWMFFKKMRAKEEVGA</sequence>
<evidence type="ECO:0000256" key="2">
    <source>
        <dbReference type="ARBA" id="ARBA00022692"/>
    </source>
</evidence>
<feature type="transmembrane region" description="Helical" evidence="5">
    <location>
        <begin position="287"/>
        <end position="304"/>
    </location>
</feature>
<dbReference type="InterPro" id="IPR011701">
    <property type="entry name" value="MFS"/>
</dbReference>
<feature type="transmembrane region" description="Helical" evidence="5">
    <location>
        <begin position="48"/>
        <end position="67"/>
    </location>
</feature>
<feature type="domain" description="Major facilitator superfamily (MFS) profile" evidence="6">
    <location>
        <begin position="1"/>
        <end position="401"/>
    </location>
</feature>
<dbReference type="GO" id="GO:0022857">
    <property type="term" value="F:transmembrane transporter activity"/>
    <property type="evidence" value="ECO:0007669"/>
    <property type="project" value="InterPro"/>
</dbReference>
<dbReference type="SUPFAM" id="SSF103473">
    <property type="entry name" value="MFS general substrate transporter"/>
    <property type="match status" value="1"/>
</dbReference>
<dbReference type="Proteomes" id="UP000236488">
    <property type="component" value="Unassembled WGS sequence"/>
</dbReference>
<dbReference type="GO" id="GO:0005886">
    <property type="term" value="C:plasma membrane"/>
    <property type="evidence" value="ECO:0007669"/>
    <property type="project" value="UniProtKB-SubCell"/>
</dbReference>
<feature type="transmembrane region" description="Helical" evidence="5">
    <location>
        <begin position="132"/>
        <end position="152"/>
    </location>
</feature>